<evidence type="ECO:0000313" key="1">
    <source>
        <dbReference type="EMBL" id="MDB8689053.1"/>
    </source>
</evidence>
<dbReference type="RefSeq" id="WP_272108538.1">
    <property type="nucleotide sequence ID" value="NZ_JAQMLA010000205.1"/>
</dbReference>
<gene>
    <name evidence="1" type="ORF">PNW85_20925</name>
</gene>
<comment type="caution">
    <text evidence="1">The sequence shown here is derived from an EMBL/GenBank/DDBJ whole genome shotgun (WGS) entry which is preliminary data.</text>
</comment>
<sequence length="138" mass="16358">MIELDKNIIYEYMDAKALVKETEEDIRRHRRKTILQDKVTGSNPEFPYQPQSFNISGCAESHVNVDEEEKLLEERKRNAKLIKVKAERVINKAPVRMQRIIRFRVMQGLTWDSVAIKMGGRCTKDSVRMEFQNWMKEK</sequence>
<dbReference type="EMBL" id="JAQMLA010000205">
    <property type="protein sequence ID" value="MDB8689053.1"/>
    <property type="molecule type" value="Genomic_DNA"/>
</dbReference>
<proteinExistence type="predicted"/>
<accession>A0AAW6DL03</accession>
<protein>
    <submittedName>
        <fullName evidence="1">RNA polymerase subunit sigma-70</fullName>
    </submittedName>
</protein>
<evidence type="ECO:0000313" key="2">
    <source>
        <dbReference type="Proteomes" id="UP001212160"/>
    </source>
</evidence>
<dbReference type="Proteomes" id="UP001212160">
    <property type="component" value="Unassembled WGS sequence"/>
</dbReference>
<dbReference type="AlphaFoldDB" id="A0AAW6DL03"/>
<name>A0AAW6DL03_MEDGN</name>
<reference evidence="1" key="1">
    <citation type="submission" date="2023-01" db="EMBL/GenBank/DDBJ databases">
        <title>Human gut microbiome strain richness.</title>
        <authorList>
            <person name="Chen-Liaw A."/>
        </authorList>
    </citation>
    <scope>NUCLEOTIDE SEQUENCE</scope>
    <source>
        <strain evidence="1">RTP21484st1_H11_RTP21484_190118</strain>
    </source>
</reference>
<organism evidence="1 2">
    <name type="scientific">Mediterraneibacter gnavus</name>
    <name type="common">Ruminococcus gnavus</name>
    <dbReference type="NCBI Taxonomy" id="33038"/>
    <lineage>
        <taxon>Bacteria</taxon>
        <taxon>Bacillati</taxon>
        <taxon>Bacillota</taxon>
        <taxon>Clostridia</taxon>
        <taxon>Lachnospirales</taxon>
        <taxon>Lachnospiraceae</taxon>
        <taxon>Mediterraneibacter</taxon>
    </lineage>
</organism>